<dbReference type="PANTHER" id="PTHR34876:SF4">
    <property type="entry name" value="1,4-BETA-D-GLUCAN CELLOBIOHYDROLASE C-RELATED"/>
    <property type="match status" value="1"/>
</dbReference>
<keyword evidence="1" id="KW-0136">Cellulose degradation</keyword>
<dbReference type="PANTHER" id="PTHR34876">
    <property type="match status" value="1"/>
</dbReference>
<gene>
    <name evidence="2" type="ORF">Ade02nite_24070</name>
</gene>
<feature type="signal peptide" evidence="1">
    <location>
        <begin position="1"/>
        <end position="21"/>
    </location>
</feature>
<comment type="caution">
    <text evidence="2">The sequence shown here is derived from an EMBL/GenBank/DDBJ whole genome shotgun (WGS) entry which is preliminary data.</text>
</comment>
<keyword evidence="1" id="KW-0326">Glycosidase</keyword>
<reference evidence="2 3" key="1">
    <citation type="submission" date="2021-01" db="EMBL/GenBank/DDBJ databases">
        <title>Whole genome shotgun sequence of Actinoplanes deccanensis NBRC 13994.</title>
        <authorList>
            <person name="Komaki H."/>
            <person name="Tamura T."/>
        </authorList>
    </citation>
    <scope>NUCLEOTIDE SEQUENCE [LARGE SCALE GENOMIC DNA]</scope>
    <source>
        <strain evidence="2 3">NBRC 13994</strain>
    </source>
</reference>
<evidence type="ECO:0000313" key="2">
    <source>
        <dbReference type="EMBL" id="GID73766.1"/>
    </source>
</evidence>
<dbReference type="Proteomes" id="UP000609879">
    <property type="component" value="Unassembled WGS sequence"/>
</dbReference>
<dbReference type="PRINTS" id="PR00733">
    <property type="entry name" value="GLHYDRLASE6"/>
</dbReference>
<comment type="similarity">
    <text evidence="1">Belongs to the glycosyl hydrolase family 6.</text>
</comment>
<dbReference type="InterPro" id="IPR016288">
    <property type="entry name" value="Beta_cellobiohydrolase"/>
</dbReference>
<keyword evidence="3" id="KW-1185">Reference proteome</keyword>
<keyword evidence="1" id="KW-0732">Signal</keyword>
<dbReference type="InterPro" id="IPR036434">
    <property type="entry name" value="Beta_cellobiohydrolase_sf"/>
</dbReference>
<dbReference type="Pfam" id="PF01341">
    <property type="entry name" value="Glyco_hydro_6"/>
    <property type="match status" value="1"/>
</dbReference>
<name>A0ABQ3Y1A8_9ACTN</name>
<dbReference type="Gene3D" id="3.20.20.40">
    <property type="entry name" value="1, 4-beta cellobiohydrolase"/>
    <property type="match status" value="1"/>
</dbReference>
<dbReference type="EMBL" id="BOMI01000037">
    <property type="protein sequence ID" value="GID73766.1"/>
    <property type="molecule type" value="Genomic_DNA"/>
</dbReference>
<keyword evidence="1" id="KW-0378">Hydrolase</keyword>
<protein>
    <recommendedName>
        <fullName evidence="1">Glucanase</fullName>
        <ecNumber evidence="1">3.2.1.-</ecNumber>
    </recommendedName>
</protein>
<evidence type="ECO:0000313" key="3">
    <source>
        <dbReference type="Proteomes" id="UP000609879"/>
    </source>
</evidence>
<keyword evidence="1" id="KW-0119">Carbohydrate metabolism</keyword>
<evidence type="ECO:0000256" key="1">
    <source>
        <dbReference type="RuleBase" id="RU361186"/>
    </source>
</evidence>
<dbReference type="SUPFAM" id="SSF51989">
    <property type="entry name" value="Glycosyl hydrolases family 6, cellulases"/>
    <property type="match status" value="1"/>
</dbReference>
<feature type="chain" id="PRO_5044952070" description="Glucanase" evidence="1">
    <location>
        <begin position="22"/>
        <end position="337"/>
    </location>
</feature>
<dbReference type="EC" id="3.2.1.-" evidence="1"/>
<sequence length="337" mass="35282">MLITVAALAVAGIATPMAISAGQSVSAPEPVAAPAPQEAWDGRLTGQGLYVAPGGAAADQVRAWEAAGRTRDAALIRRIADRPMATWFTDEATGYAARARQLVTDAARTRTLPVLTLYHIPNRDCSGHSAGGAASAVAYRQWVNALAAAIRGYRAVVVLEPDAVAQTVRGCLAGAAAAERFALLTHAVTVLRANPGTLVYLDAGNPTWIRKPAQMSAALRRAGIQRASGFALNVANFETTADNIRYGTALSRQLRGTHFVIDTSRNGNGPARVGAGDHHWCNPPGRKLGEAPTTRTGHALVDAYLWVKRPGESDGACSPGAPPAGQWWPEYALALAS</sequence>
<keyword evidence="1" id="KW-0624">Polysaccharide degradation</keyword>
<dbReference type="PIRSF" id="PIRSF001100">
    <property type="entry name" value="Beta_cellobiohydrolase"/>
    <property type="match status" value="1"/>
</dbReference>
<organism evidence="2 3">
    <name type="scientific">Paractinoplanes deccanensis</name>
    <dbReference type="NCBI Taxonomy" id="113561"/>
    <lineage>
        <taxon>Bacteria</taxon>
        <taxon>Bacillati</taxon>
        <taxon>Actinomycetota</taxon>
        <taxon>Actinomycetes</taxon>
        <taxon>Micromonosporales</taxon>
        <taxon>Micromonosporaceae</taxon>
        <taxon>Paractinoplanes</taxon>
    </lineage>
</organism>
<accession>A0ABQ3Y1A8</accession>
<proteinExistence type="inferred from homology"/>